<evidence type="ECO:0000313" key="2">
    <source>
        <dbReference type="EMBL" id="AGE46166.1"/>
    </source>
</evidence>
<proteinExistence type="evidence at transcript level"/>
<dbReference type="Gene3D" id="3.30.70.330">
    <property type="match status" value="1"/>
</dbReference>
<protein>
    <submittedName>
        <fullName evidence="2">Arginine/serine-rich splicing factor RS2Z37 transcript II</fullName>
    </submittedName>
</protein>
<organism evidence="2">
    <name type="scientific">Physcomitrium patens</name>
    <name type="common">Spreading-leaved earth moss</name>
    <name type="synonym">Physcomitrella patens</name>
    <dbReference type="NCBI Taxonomy" id="3218"/>
    <lineage>
        <taxon>Eukaryota</taxon>
        <taxon>Viridiplantae</taxon>
        <taxon>Streptophyta</taxon>
        <taxon>Embryophyta</taxon>
        <taxon>Bryophyta</taxon>
        <taxon>Bryophytina</taxon>
        <taxon>Bryopsida</taxon>
        <taxon>Funariidae</taxon>
        <taxon>Funariales</taxon>
        <taxon>Funariaceae</taxon>
        <taxon>Physcomitrium</taxon>
    </lineage>
</organism>
<feature type="compositionally biased region" description="Gly residues" evidence="1">
    <location>
        <begin position="19"/>
        <end position="34"/>
    </location>
</feature>
<sequence length="119" mass="13214">MSRYDDRYRGSDRRDDRGGGGGGYRGGGGGGRGADTGPDAGATRLYVGRLSTRTRSRDLEDLFAKYGRLVGSLTAWSSLVRGLWWHWWLKLAKVVGEADRRIVGVLPCMYEWPSLHVHS</sequence>
<name>M1HJ67_PHYPA</name>
<dbReference type="InterPro" id="IPR012677">
    <property type="entry name" value="Nucleotide-bd_a/b_plait_sf"/>
</dbReference>
<evidence type="ECO:0000256" key="1">
    <source>
        <dbReference type="SAM" id="MobiDB-lite"/>
    </source>
</evidence>
<accession>M1HJ67</accession>
<reference evidence="2" key="1">
    <citation type="submission" date="2012-12" db="EMBL/GenBank/DDBJ databases">
        <title>Comprehensive Analysis and Evolutionary Conservation of Alternative Splicing Events of Plant SR Proteins.</title>
        <authorList>
            <person name="Rauch H.B."/>
            <person name="Patrick T.L."/>
            <person name="Lal S.K."/>
        </authorList>
    </citation>
    <scope>NUCLEOTIDE SEQUENCE</scope>
</reference>
<dbReference type="GO" id="GO:0003676">
    <property type="term" value="F:nucleic acid binding"/>
    <property type="evidence" value="ECO:0007669"/>
    <property type="project" value="InterPro"/>
</dbReference>
<dbReference type="InterPro" id="IPR035979">
    <property type="entry name" value="RBD_domain_sf"/>
</dbReference>
<dbReference type="AlphaFoldDB" id="M1HJ67"/>
<feature type="compositionally biased region" description="Basic and acidic residues" evidence="1">
    <location>
        <begin position="1"/>
        <end position="18"/>
    </location>
</feature>
<gene>
    <name evidence="2" type="primary">RS2Z37</name>
</gene>
<feature type="region of interest" description="Disordered" evidence="1">
    <location>
        <begin position="1"/>
        <end position="40"/>
    </location>
</feature>
<dbReference type="SUPFAM" id="SSF54928">
    <property type="entry name" value="RNA-binding domain, RBD"/>
    <property type="match status" value="1"/>
</dbReference>
<dbReference type="EMBL" id="KC440864">
    <property type="protein sequence ID" value="AGE46166.1"/>
    <property type="molecule type" value="mRNA"/>
</dbReference>